<dbReference type="SUPFAM" id="SSF52058">
    <property type="entry name" value="L domain-like"/>
    <property type="match status" value="1"/>
</dbReference>
<keyword evidence="2" id="KW-0812">Transmembrane</keyword>
<dbReference type="eggNOG" id="ENOG502TK34">
    <property type="taxonomic scope" value="Eukaryota"/>
</dbReference>
<sequence length="285" mass="31677">MKNLRKYLSQIIFIYIVLESTLFKITYGSKECKGDLIESIENDCVVIIDQPLVIHGNVDADIIKTKLSSIQVIEAGLEIAEIEHEELEFPSLRIIKNENGPAIFFNKNSNLKRFIAVHLDIVRGNPTAIKFMDDNFIWSVYEVQNKKSIVDFYMMAAAAKHSGCDDSLFIVSDLEDAESGFLGSGGLTLCLVFFNILMAIVLVFLCCCDGKKIKNQLLKPFNGKSKEGGKKVEEKKKQKSSTLVPQEKEAVIPTETSKTTSNNPSKLSSLTKSPISNTPSKASEK</sequence>
<keyword evidence="2" id="KW-1133">Transmembrane helix</keyword>
<proteinExistence type="predicted"/>
<dbReference type="OMA" id="VIAIWIC"/>
<dbReference type="Proteomes" id="UP000008068">
    <property type="component" value="Unassembled WGS sequence"/>
</dbReference>
<dbReference type="AlphaFoldDB" id="G0NPQ5"/>
<evidence type="ECO:0008006" key="5">
    <source>
        <dbReference type="Google" id="ProtNLM"/>
    </source>
</evidence>
<protein>
    <recommendedName>
        <fullName evidence="5">Receptor L-domain domain-containing protein</fullName>
    </recommendedName>
</protein>
<name>G0NPQ5_CAEBE</name>
<organism evidence="4">
    <name type="scientific">Caenorhabditis brenneri</name>
    <name type="common">Nematode worm</name>
    <dbReference type="NCBI Taxonomy" id="135651"/>
    <lineage>
        <taxon>Eukaryota</taxon>
        <taxon>Metazoa</taxon>
        <taxon>Ecdysozoa</taxon>
        <taxon>Nematoda</taxon>
        <taxon>Chromadorea</taxon>
        <taxon>Rhabditida</taxon>
        <taxon>Rhabditina</taxon>
        <taxon>Rhabditomorpha</taxon>
        <taxon>Rhabditoidea</taxon>
        <taxon>Rhabditidae</taxon>
        <taxon>Peloderinae</taxon>
        <taxon>Caenorhabditis</taxon>
    </lineage>
</organism>
<evidence type="ECO:0000313" key="3">
    <source>
        <dbReference type="EMBL" id="EGT35315.1"/>
    </source>
</evidence>
<evidence type="ECO:0000313" key="4">
    <source>
        <dbReference type="Proteomes" id="UP000008068"/>
    </source>
</evidence>
<gene>
    <name evidence="3" type="ORF">CAEBREN_10416</name>
</gene>
<keyword evidence="2" id="KW-0472">Membrane</keyword>
<feature type="compositionally biased region" description="Polar residues" evidence="1">
    <location>
        <begin position="254"/>
        <end position="285"/>
    </location>
</feature>
<reference evidence="4" key="1">
    <citation type="submission" date="2011-07" db="EMBL/GenBank/DDBJ databases">
        <authorList>
            <consortium name="Caenorhabditis brenneri Sequencing and Analysis Consortium"/>
            <person name="Wilson R.K."/>
        </authorList>
    </citation>
    <scope>NUCLEOTIDE SEQUENCE [LARGE SCALE GENOMIC DNA]</scope>
    <source>
        <strain evidence="4">PB2801</strain>
    </source>
</reference>
<dbReference type="InParanoid" id="G0NPQ5"/>
<accession>G0NPQ5</accession>
<keyword evidence="4" id="KW-1185">Reference proteome</keyword>
<evidence type="ECO:0000256" key="1">
    <source>
        <dbReference type="SAM" id="MobiDB-lite"/>
    </source>
</evidence>
<evidence type="ECO:0000256" key="2">
    <source>
        <dbReference type="SAM" id="Phobius"/>
    </source>
</evidence>
<feature type="compositionally biased region" description="Basic and acidic residues" evidence="1">
    <location>
        <begin position="225"/>
        <end position="236"/>
    </location>
</feature>
<feature type="transmembrane region" description="Helical" evidence="2">
    <location>
        <begin position="181"/>
        <end position="207"/>
    </location>
</feature>
<dbReference type="HOGENOM" id="CLU_977366_0_0_1"/>
<feature type="region of interest" description="Disordered" evidence="1">
    <location>
        <begin position="225"/>
        <end position="285"/>
    </location>
</feature>
<dbReference type="EMBL" id="GL379921">
    <property type="protein sequence ID" value="EGT35315.1"/>
    <property type="molecule type" value="Genomic_DNA"/>
</dbReference>
<dbReference type="OrthoDB" id="10401803at2759"/>